<evidence type="ECO:0000313" key="5">
    <source>
        <dbReference type="Proteomes" id="UP001327560"/>
    </source>
</evidence>
<dbReference type="GO" id="GO:0016887">
    <property type="term" value="F:ATP hydrolysis activity"/>
    <property type="evidence" value="ECO:0007669"/>
    <property type="project" value="TreeGrafter"/>
</dbReference>
<evidence type="ECO:0000256" key="1">
    <source>
        <dbReference type="ARBA" id="ARBA00022741"/>
    </source>
</evidence>
<sequence length="91" mass="10347">MQLDCLNKRLIQRGIYLGYTPAALDLLGNLGFDANFGARPVKRVIQQMENEIALHILRGDFKEDESMVVVDADESHKDLPLQKKLLIYVYG</sequence>
<evidence type="ECO:0000256" key="2">
    <source>
        <dbReference type="ARBA" id="ARBA00022840"/>
    </source>
</evidence>
<protein>
    <recommendedName>
        <fullName evidence="3">Clp ATPase C-terminal domain-containing protein</fullName>
    </recommendedName>
</protein>
<reference evidence="4 5" key="1">
    <citation type="submission" date="2023-10" db="EMBL/GenBank/DDBJ databases">
        <title>Chromosome-scale genome assembly provides insights into flower coloration mechanisms of Canna indica.</title>
        <authorList>
            <person name="Li C."/>
        </authorList>
    </citation>
    <scope>NUCLEOTIDE SEQUENCE [LARGE SCALE GENOMIC DNA]</scope>
    <source>
        <tissue evidence="4">Flower</tissue>
    </source>
</reference>
<evidence type="ECO:0000313" key="4">
    <source>
        <dbReference type="EMBL" id="WOK92601.1"/>
    </source>
</evidence>
<dbReference type="Proteomes" id="UP001327560">
    <property type="component" value="Chromosome 1"/>
</dbReference>
<keyword evidence="1" id="KW-0547">Nucleotide-binding</keyword>
<dbReference type="AlphaFoldDB" id="A0AAQ3JMA8"/>
<dbReference type="GO" id="GO:0005737">
    <property type="term" value="C:cytoplasm"/>
    <property type="evidence" value="ECO:0007669"/>
    <property type="project" value="TreeGrafter"/>
</dbReference>
<dbReference type="Pfam" id="PF10431">
    <property type="entry name" value="ClpB_D2-small"/>
    <property type="match status" value="1"/>
</dbReference>
<feature type="domain" description="Clp ATPase C-terminal" evidence="3">
    <location>
        <begin position="1"/>
        <end position="81"/>
    </location>
</feature>
<accession>A0AAQ3JMA8</accession>
<dbReference type="InterPro" id="IPR019489">
    <property type="entry name" value="Clp_ATPase_C"/>
</dbReference>
<evidence type="ECO:0000259" key="3">
    <source>
        <dbReference type="SMART" id="SM01086"/>
    </source>
</evidence>
<dbReference type="GO" id="GO:0005524">
    <property type="term" value="F:ATP binding"/>
    <property type="evidence" value="ECO:0007669"/>
    <property type="project" value="UniProtKB-KW"/>
</dbReference>
<dbReference type="PANTHER" id="PTHR11638:SF86">
    <property type="entry name" value="CHAPERONE PROTEIN CLPB4, MITOCHONDRIAL"/>
    <property type="match status" value="1"/>
</dbReference>
<dbReference type="InterPro" id="IPR050130">
    <property type="entry name" value="ClpA_ClpB"/>
</dbReference>
<keyword evidence="2" id="KW-0067">ATP-binding</keyword>
<keyword evidence="5" id="KW-1185">Reference proteome</keyword>
<gene>
    <name evidence="4" type="ORF">Cni_G01292</name>
</gene>
<dbReference type="Gene3D" id="1.10.8.60">
    <property type="match status" value="1"/>
</dbReference>
<dbReference type="GO" id="GO:0034605">
    <property type="term" value="P:cellular response to heat"/>
    <property type="evidence" value="ECO:0007669"/>
    <property type="project" value="TreeGrafter"/>
</dbReference>
<name>A0AAQ3JMA8_9LILI</name>
<dbReference type="EMBL" id="CP136890">
    <property type="protein sequence ID" value="WOK92601.1"/>
    <property type="molecule type" value="Genomic_DNA"/>
</dbReference>
<proteinExistence type="predicted"/>
<organism evidence="4 5">
    <name type="scientific">Canna indica</name>
    <name type="common">Indian-shot</name>
    <dbReference type="NCBI Taxonomy" id="4628"/>
    <lineage>
        <taxon>Eukaryota</taxon>
        <taxon>Viridiplantae</taxon>
        <taxon>Streptophyta</taxon>
        <taxon>Embryophyta</taxon>
        <taxon>Tracheophyta</taxon>
        <taxon>Spermatophyta</taxon>
        <taxon>Magnoliopsida</taxon>
        <taxon>Liliopsida</taxon>
        <taxon>Zingiberales</taxon>
        <taxon>Cannaceae</taxon>
        <taxon>Canna</taxon>
    </lineage>
</organism>
<dbReference type="SMART" id="SM01086">
    <property type="entry name" value="ClpB_D2-small"/>
    <property type="match status" value="1"/>
</dbReference>
<dbReference type="PANTHER" id="PTHR11638">
    <property type="entry name" value="ATP-DEPENDENT CLP PROTEASE"/>
    <property type="match status" value="1"/>
</dbReference>